<protein>
    <submittedName>
        <fullName evidence="2">CoA-transferase</fullName>
    </submittedName>
</protein>
<comment type="caution">
    <text evidence="2">The sequence shown here is derived from an EMBL/GenBank/DDBJ whole genome shotgun (WGS) entry which is preliminary data.</text>
</comment>
<dbReference type="SUPFAM" id="SSF100950">
    <property type="entry name" value="NagB/RpiA/CoA transferase-like"/>
    <property type="match status" value="1"/>
</dbReference>
<keyword evidence="3" id="KW-1185">Reference proteome</keyword>
<evidence type="ECO:0000256" key="1">
    <source>
        <dbReference type="ARBA" id="ARBA00007047"/>
    </source>
</evidence>
<reference evidence="2" key="1">
    <citation type="submission" date="2021-04" db="EMBL/GenBank/DDBJ databases">
        <title>Pseudonocardia sp. nov., isolated from sandy soil of mangrove forest.</title>
        <authorList>
            <person name="Zan Z."/>
            <person name="Huang R."/>
            <person name="Liu W."/>
        </authorList>
    </citation>
    <scope>NUCLEOTIDE SEQUENCE</scope>
    <source>
        <strain evidence="2">S2-4</strain>
    </source>
</reference>
<evidence type="ECO:0000313" key="2">
    <source>
        <dbReference type="EMBL" id="MCO1655506.1"/>
    </source>
</evidence>
<dbReference type="SMART" id="SM00882">
    <property type="entry name" value="CoA_trans"/>
    <property type="match status" value="1"/>
</dbReference>
<dbReference type="InterPro" id="IPR037171">
    <property type="entry name" value="NagB/RpiA_transferase-like"/>
</dbReference>
<dbReference type="InterPro" id="IPR004165">
    <property type="entry name" value="CoA_trans_fam_I"/>
</dbReference>
<name>A0ABT0ZXQ2_9PSEU</name>
<sequence length="262" mass="27839">MTDVAAVDAAAGTATLAEVCAVACARAWRGDGEILASPITLIPSIGARLARATTDPDLLLTDGEASLAAGVWAVDAAPARLEGWLPYRAVFDICWAGRRHVMMGPVQLDRFGNANLSAIGDFDRPQRALLGMRGAPGNTVNHATSYWVRRHSPRVFVERVDVVCGVGYDRAATAGPTAAEFLDLRRVVSDLAVLDFAGPDGAMRLVSTHPGVGVEQVVAATGFDLALADQVPTTPQPTPAELRLIREVIDPRGLREREVRGR</sequence>
<dbReference type="Proteomes" id="UP001165283">
    <property type="component" value="Unassembled WGS sequence"/>
</dbReference>
<organism evidence="2 3">
    <name type="scientific">Pseudonocardia humida</name>
    <dbReference type="NCBI Taxonomy" id="2800819"/>
    <lineage>
        <taxon>Bacteria</taxon>
        <taxon>Bacillati</taxon>
        <taxon>Actinomycetota</taxon>
        <taxon>Actinomycetes</taxon>
        <taxon>Pseudonocardiales</taxon>
        <taxon>Pseudonocardiaceae</taxon>
        <taxon>Pseudonocardia</taxon>
    </lineage>
</organism>
<dbReference type="PANTHER" id="PTHR43293">
    <property type="entry name" value="ACETATE COA-TRANSFERASE YDIF"/>
    <property type="match status" value="1"/>
</dbReference>
<gene>
    <name evidence="2" type="ORF">KDL28_10620</name>
</gene>
<dbReference type="Pfam" id="PF01144">
    <property type="entry name" value="CoA_trans"/>
    <property type="match status" value="1"/>
</dbReference>
<proteinExistence type="inferred from homology"/>
<comment type="similarity">
    <text evidence="1">Belongs to the 3-oxoacid CoA-transferase subunit B family.</text>
</comment>
<accession>A0ABT0ZXQ2</accession>
<dbReference type="Gene3D" id="3.40.1080.10">
    <property type="entry name" value="Glutaconate Coenzyme A-transferase"/>
    <property type="match status" value="1"/>
</dbReference>
<dbReference type="RefSeq" id="WP_252437353.1">
    <property type="nucleotide sequence ID" value="NZ_JAGSOV010000023.1"/>
</dbReference>
<dbReference type="EMBL" id="JAGSOV010000023">
    <property type="protein sequence ID" value="MCO1655506.1"/>
    <property type="molecule type" value="Genomic_DNA"/>
</dbReference>
<dbReference type="PANTHER" id="PTHR43293:SF3">
    <property type="entry name" value="CHOLESTEROL RING-CLEAVING HYDROLASE IPDB SUBUNIT"/>
    <property type="match status" value="1"/>
</dbReference>
<evidence type="ECO:0000313" key="3">
    <source>
        <dbReference type="Proteomes" id="UP001165283"/>
    </source>
</evidence>